<comment type="caution">
    <text evidence="8">The sequence shown here is derived from an EMBL/GenBank/DDBJ whole genome shotgun (WGS) entry which is preliminary data.</text>
</comment>
<keyword evidence="3" id="KW-0677">Repeat</keyword>
<dbReference type="AlphaFoldDB" id="A0ABD1DED3"/>
<feature type="domain" description="DM10" evidence="7">
    <location>
        <begin position="80"/>
        <end position="187"/>
    </location>
</feature>
<gene>
    <name evidence="8" type="ORF">pipiens_009378</name>
</gene>
<dbReference type="Proteomes" id="UP001562425">
    <property type="component" value="Unassembled WGS sequence"/>
</dbReference>
<evidence type="ECO:0000256" key="2">
    <source>
        <dbReference type="ARBA" id="ARBA00022490"/>
    </source>
</evidence>
<dbReference type="Gene3D" id="2.30.29.170">
    <property type="match status" value="1"/>
</dbReference>
<evidence type="ECO:0000256" key="6">
    <source>
        <dbReference type="SAM" id="MobiDB-lite"/>
    </source>
</evidence>
<dbReference type="PANTHER" id="PTHR12086">
    <property type="entry name" value="EF-HAND DOMAIN C-TERMINAL CONTAINING PROTEIN"/>
    <property type="match status" value="1"/>
</dbReference>
<evidence type="ECO:0000313" key="9">
    <source>
        <dbReference type="Proteomes" id="UP001562425"/>
    </source>
</evidence>
<dbReference type="GO" id="GO:0005930">
    <property type="term" value="C:axoneme"/>
    <property type="evidence" value="ECO:0007669"/>
    <property type="project" value="UniProtKB-SubCell"/>
</dbReference>
<dbReference type="InterPro" id="IPR006602">
    <property type="entry name" value="DM10_dom"/>
</dbReference>
<dbReference type="FunFam" id="2.30.29.170:FF:000004">
    <property type="entry name" value="EF-hand domain containing 2"/>
    <property type="match status" value="1"/>
</dbReference>
<evidence type="ECO:0000256" key="5">
    <source>
        <dbReference type="ARBA" id="ARBA00023273"/>
    </source>
</evidence>
<keyword evidence="9" id="KW-1185">Reference proteome</keyword>
<dbReference type="EMBL" id="JBEHCU010006089">
    <property type="protein sequence ID" value="KAL1397907.1"/>
    <property type="molecule type" value="Genomic_DNA"/>
</dbReference>
<dbReference type="InterPro" id="IPR040193">
    <property type="entry name" value="EFHC1/EFHC2/EFHB"/>
</dbReference>
<protein>
    <recommendedName>
        <fullName evidence="7">DM10 domain-containing protein</fullName>
    </recommendedName>
</protein>
<comment type="subcellular location">
    <subcellularLocation>
        <location evidence="1">Cytoplasm</location>
        <location evidence="1">Cytoskeleton</location>
        <location evidence="1">Cilium axoneme</location>
    </subcellularLocation>
</comment>
<keyword evidence="2" id="KW-0963">Cytoplasm</keyword>
<feature type="compositionally biased region" description="Basic and acidic residues" evidence="6">
    <location>
        <begin position="222"/>
        <end position="232"/>
    </location>
</feature>
<feature type="region of interest" description="Disordered" evidence="6">
    <location>
        <begin position="584"/>
        <end position="607"/>
    </location>
</feature>
<keyword evidence="4" id="KW-0206">Cytoskeleton</keyword>
<proteinExistence type="predicted"/>
<feature type="compositionally biased region" description="Basic and acidic residues" evidence="6">
    <location>
        <begin position="598"/>
        <end position="607"/>
    </location>
</feature>
<evidence type="ECO:0000259" key="7">
    <source>
        <dbReference type="PROSITE" id="PS51336"/>
    </source>
</evidence>
<keyword evidence="5" id="KW-0966">Cell projection</keyword>
<dbReference type="PANTHER" id="PTHR12086:SF11">
    <property type="entry name" value="EF-HAND DOMAIN-CONTAINING FAMILY MEMBER C2"/>
    <property type="match status" value="1"/>
</dbReference>
<evidence type="ECO:0000256" key="3">
    <source>
        <dbReference type="ARBA" id="ARBA00022737"/>
    </source>
</evidence>
<dbReference type="Pfam" id="PF06565">
    <property type="entry name" value="DM10_dom"/>
    <property type="match status" value="1"/>
</dbReference>
<feature type="region of interest" description="Disordered" evidence="6">
    <location>
        <begin position="222"/>
        <end position="268"/>
    </location>
</feature>
<dbReference type="PROSITE" id="PS51336">
    <property type="entry name" value="DM10"/>
    <property type="match status" value="1"/>
</dbReference>
<name>A0ABD1DED3_CULPP</name>
<accession>A0ABD1DED3</accession>
<organism evidence="8 9">
    <name type="scientific">Culex pipiens pipiens</name>
    <name type="common">Northern house mosquito</name>
    <dbReference type="NCBI Taxonomy" id="38569"/>
    <lineage>
        <taxon>Eukaryota</taxon>
        <taxon>Metazoa</taxon>
        <taxon>Ecdysozoa</taxon>
        <taxon>Arthropoda</taxon>
        <taxon>Hexapoda</taxon>
        <taxon>Insecta</taxon>
        <taxon>Pterygota</taxon>
        <taxon>Neoptera</taxon>
        <taxon>Endopterygota</taxon>
        <taxon>Diptera</taxon>
        <taxon>Nematocera</taxon>
        <taxon>Culicoidea</taxon>
        <taxon>Culicidae</taxon>
        <taxon>Culicinae</taxon>
        <taxon>Culicini</taxon>
        <taxon>Culex</taxon>
        <taxon>Culex</taxon>
    </lineage>
</organism>
<evidence type="ECO:0000256" key="1">
    <source>
        <dbReference type="ARBA" id="ARBA00004430"/>
    </source>
</evidence>
<evidence type="ECO:0000313" key="8">
    <source>
        <dbReference type="EMBL" id="KAL1397907.1"/>
    </source>
</evidence>
<dbReference type="SMART" id="SM00676">
    <property type="entry name" value="DM10"/>
    <property type="match status" value="1"/>
</dbReference>
<sequence>MLRCSGLPFLPGNTFPDLSQTRFHKSHHFDRWSRTCMLAEQKRPGIGGKQYSPTDGPEYCLPSLYPPRQGPLLPSWLSYDRKVLCFHGFFQETLSEVDRIPYQIRKVKILYYLEDGTMQVSEPRTMNSGIPQGCLVTRQRIPRPVPYDGEFTSLLDLNINHTVQLFDRVYTITGCDDFTRRFLNRLGVSVPECVEPPIDLSTMTEPDFTNPDLTAELAETIKQEPLELKPEEAEIPSCSTEKKKSQPQQQEPEQVEGEWPPIPNWQNPKRERFESIRNGPYTDEALNARVLDPRCDPDWPLAHLYPIYLSNFRCSNLNMCQKAVRQYFAARGLLVRWCFSRADDYFRQFQRNANLYDGLIYFGSESEAIRAMNACNNQRYNHYTMNAFPGREPVYFRADRSIQYRNMRFGYVYSEEFLWRHLVRYGAGPKTVVKFDISNGAAEFHNVAQMQKALAEERQFVPSPVAHDQALRKQRYIESDVKDQILDSVRQNPTSVELDLNDPFLEAIQANKRPNAIECWGPPEQGTGKGVIGIPLTKKQMASKLANMRGVAERALAQGRTPNYFGRTKEDQKMLRRIYHEVRCEQQQQQKRGAGGNRHVEESNDDV</sequence>
<reference evidence="8 9" key="1">
    <citation type="submission" date="2024-05" db="EMBL/GenBank/DDBJ databases">
        <title>Culex pipiens pipiens assembly and annotation.</title>
        <authorList>
            <person name="Alout H."/>
            <person name="Durand T."/>
        </authorList>
    </citation>
    <scope>NUCLEOTIDE SEQUENCE [LARGE SCALE GENOMIC DNA]</scope>
    <source>
        <strain evidence="8">HA-2024</strain>
        <tissue evidence="8">Whole body</tissue>
    </source>
</reference>
<evidence type="ECO:0000256" key="4">
    <source>
        <dbReference type="ARBA" id="ARBA00023212"/>
    </source>
</evidence>